<dbReference type="AlphaFoldDB" id="A0A023G559"/>
<protein>
    <submittedName>
        <fullName evidence="2">Putative secreted protein</fullName>
    </submittedName>
</protein>
<proteinExistence type="evidence at transcript level"/>
<evidence type="ECO:0000313" key="2">
    <source>
        <dbReference type="EMBL" id="JAC27978.1"/>
    </source>
</evidence>
<sequence>MPLLKTFCWLLVLCSTITKCAEDGRDKNATRLLTVQPLVKYGIENNIFEPFLNLDLEIWRCVTMEMFGESPPFQAVVDYANNSNWHGPNFYYLTTSRTNNSGVDNIIVFQEEDSRSSDCYLLTKTIQTFSTECPIQFDEREDADCFEPLRECATPADNDGSDFS</sequence>
<evidence type="ECO:0000256" key="1">
    <source>
        <dbReference type="SAM" id="SignalP"/>
    </source>
</evidence>
<feature type="chain" id="PRO_5001516446" evidence="1">
    <location>
        <begin position="21"/>
        <end position="164"/>
    </location>
</feature>
<reference evidence="2" key="1">
    <citation type="submission" date="2014-03" db="EMBL/GenBank/DDBJ databases">
        <title>The sialotranscriptome of Amblyomma triste, Amblyomma parvum and Amblyomma cajennense ticks, uncovered by 454-based RNA-seq.</title>
        <authorList>
            <person name="Garcia G.R."/>
            <person name="Gardinassi L.G."/>
            <person name="Ribeiro J.M."/>
            <person name="Anatriello E."/>
            <person name="Ferreira B.R."/>
            <person name="Moreira H.N."/>
            <person name="Mafra C."/>
            <person name="Olegario M.M."/>
            <person name="Szabo P.J."/>
            <person name="Miranda-Santos I.K."/>
            <person name="Maruyama S.R."/>
        </authorList>
    </citation>
    <scope>NUCLEOTIDE SEQUENCE</scope>
    <source>
        <strain evidence="2">Mato Grasso do Sul</strain>
        <tissue evidence="2">Salivary glands</tissue>
    </source>
</reference>
<name>A0A023G559_AMBTT</name>
<keyword evidence="1" id="KW-0732">Signal</keyword>
<accession>A0A023G559</accession>
<feature type="signal peptide" evidence="1">
    <location>
        <begin position="1"/>
        <end position="20"/>
    </location>
</feature>
<dbReference type="EMBL" id="GBBM01007440">
    <property type="protein sequence ID" value="JAC27978.1"/>
    <property type="molecule type" value="mRNA"/>
</dbReference>
<organism evidence="2">
    <name type="scientific">Amblyomma triste</name>
    <name type="common">Neotropical tick</name>
    <dbReference type="NCBI Taxonomy" id="251400"/>
    <lineage>
        <taxon>Eukaryota</taxon>
        <taxon>Metazoa</taxon>
        <taxon>Ecdysozoa</taxon>
        <taxon>Arthropoda</taxon>
        <taxon>Chelicerata</taxon>
        <taxon>Arachnida</taxon>
        <taxon>Acari</taxon>
        <taxon>Parasitiformes</taxon>
        <taxon>Ixodida</taxon>
        <taxon>Ixodoidea</taxon>
        <taxon>Ixodidae</taxon>
        <taxon>Amblyomminae</taxon>
        <taxon>Amblyomma</taxon>
    </lineage>
</organism>